<name>C7XTI9_9LACO</name>
<dbReference type="Proteomes" id="UP000003987">
    <property type="component" value="Unassembled WGS sequence"/>
</dbReference>
<feature type="transmembrane region" description="Helical" evidence="1">
    <location>
        <begin position="20"/>
        <end position="43"/>
    </location>
</feature>
<dbReference type="EMBL" id="GG698802">
    <property type="protein sequence ID" value="EEU31162.1"/>
    <property type="molecule type" value="Genomic_DNA"/>
</dbReference>
<feature type="transmembrane region" description="Helical" evidence="1">
    <location>
        <begin position="175"/>
        <end position="204"/>
    </location>
</feature>
<feature type="transmembrane region" description="Helical" evidence="1">
    <location>
        <begin position="279"/>
        <end position="312"/>
    </location>
</feature>
<keyword evidence="1" id="KW-0472">Membrane</keyword>
<dbReference type="AlphaFoldDB" id="C7XTI9"/>
<evidence type="ECO:0000256" key="1">
    <source>
        <dbReference type="SAM" id="Phobius"/>
    </source>
</evidence>
<dbReference type="Pfam" id="PF05975">
    <property type="entry name" value="EcsB"/>
    <property type="match status" value="1"/>
</dbReference>
<proteinExistence type="predicted"/>
<feature type="transmembrane region" description="Helical" evidence="1">
    <location>
        <begin position="100"/>
        <end position="120"/>
    </location>
</feature>
<evidence type="ECO:0000313" key="2">
    <source>
        <dbReference type="EMBL" id="EEU31162.1"/>
    </source>
</evidence>
<feature type="transmembrane region" description="Helical" evidence="1">
    <location>
        <begin position="345"/>
        <end position="365"/>
    </location>
</feature>
<dbReference type="eggNOG" id="COG4473">
    <property type="taxonomic scope" value="Bacteria"/>
</dbReference>
<keyword evidence="1" id="KW-0812">Transmembrane</keyword>
<dbReference type="GO" id="GO:0016020">
    <property type="term" value="C:membrane"/>
    <property type="evidence" value="ECO:0007669"/>
    <property type="project" value="InterPro"/>
</dbReference>
<dbReference type="OrthoDB" id="2447941at2"/>
<evidence type="ECO:0000313" key="3">
    <source>
        <dbReference type="Proteomes" id="UP000003987"/>
    </source>
</evidence>
<dbReference type="HOGENOM" id="CLU_054332_1_0_9"/>
<keyword evidence="1" id="KW-1133">Transmembrane helix</keyword>
<feature type="transmembrane region" description="Helical" evidence="1">
    <location>
        <begin position="371"/>
        <end position="390"/>
    </location>
</feature>
<protein>
    <submittedName>
        <fullName evidence="2">Bacterial ABC transporter protein EcsB</fullName>
    </submittedName>
</protein>
<accession>C7XTI9</accession>
<dbReference type="RefSeq" id="WP_006916362.1">
    <property type="nucleotide sequence ID" value="NZ_GG698802.1"/>
</dbReference>
<sequence>MDRLFHERRQKHFLLLLKYWRLVFNDHFVIALFFLFGALAYGYAQLLPSIPPHNLWIRFLLVLIMVIVTQLGRLATLVKNADPVFLLPQSSQMKKYFRQAFWYSCIPAELITLAGVVAVLPLAMVTDRMTTMLISEVIITAILTKWSWLKLATLQITLRFRNADWLRSIQWGGPFLIWTCTWIIHPLFGLALSIICSLITAWLAMLWSEIDWRWAVLVERNRMATVYRFFNLFTDVPNLQGHIKKRPYLNPLMRWLREDSVWHFLYGRGLVRNTEISDLVLRLTLVMAIILAFVPIIWLNSAIMVLALYLIAVQLMPLYDQYANNAFTYVYPVSAELQTRDFKDVIRKVMIIVAVIMVLASFGTQRSFEQLIINAIIALIEVPILSTRYVQSRTEKMKK</sequence>
<dbReference type="STRING" id="575594.HMPREF0501_00567"/>
<feature type="transmembrane region" description="Helical" evidence="1">
    <location>
        <begin position="55"/>
        <end position="79"/>
    </location>
</feature>
<keyword evidence="3" id="KW-1185">Reference proteome</keyword>
<organism evidence="2 3">
    <name type="scientific">Limosilactobacillus coleohominis 101-4-CHN</name>
    <dbReference type="NCBI Taxonomy" id="575594"/>
    <lineage>
        <taxon>Bacteria</taxon>
        <taxon>Bacillati</taxon>
        <taxon>Bacillota</taxon>
        <taxon>Bacilli</taxon>
        <taxon>Lactobacillales</taxon>
        <taxon>Lactobacillaceae</taxon>
        <taxon>Limosilactobacillus</taxon>
    </lineage>
</organism>
<gene>
    <name evidence="2" type="ORF">HMPREF0501_00567</name>
</gene>
<dbReference type="PIRSF" id="PIRSF037259">
    <property type="entry name" value="EcsB_ABC"/>
    <property type="match status" value="1"/>
</dbReference>
<reference evidence="2 3" key="1">
    <citation type="submission" date="2009-06" db="EMBL/GenBank/DDBJ databases">
        <title>The Genome Sequence of Lactobacillus coleohominis strain 101-4-CHN.</title>
        <authorList>
            <consortium name="The Broad Institute Genome Sequencing Platform"/>
            <person name="Ward D."/>
            <person name="Young S.K."/>
            <person name="Zeng Q."/>
            <person name="Koehrsen M."/>
            <person name="Alvarado L."/>
            <person name="Berlin A."/>
            <person name="Borenstein D."/>
            <person name="Chen Z."/>
            <person name="Engels R."/>
            <person name="Freedman E."/>
            <person name="Gellesch M."/>
            <person name="Goldberg J."/>
            <person name="Griggs A."/>
            <person name="Gujja S."/>
            <person name="Heiman D."/>
            <person name="Hepburn T."/>
            <person name="Howarth C."/>
            <person name="Jen D."/>
            <person name="Larson L."/>
            <person name="Lewis B."/>
            <person name="Mehta T."/>
            <person name="Park D."/>
            <person name="Pearson M."/>
            <person name="Roberts A."/>
            <person name="Saif S."/>
            <person name="Shea T."/>
            <person name="Shenoy N."/>
            <person name="Sisk P."/>
            <person name="Stolte C."/>
            <person name="Sykes S."/>
            <person name="Walk T."/>
            <person name="White J."/>
            <person name="Yandava C."/>
            <person name="Liu Y."/>
            <person name="Xu Q."/>
            <person name="Lander E."/>
            <person name="Nusbaum C."/>
            <person name="Galagan J."/>
            <person name="Birren B."/>
        </authorList>
    </citation>
    <scope>NUCLEOTIDE SEQUENCE [LARGE SCALE GENOMIC DNA]</scope>
    <source>
        <strain evidence="2 3">101-4-CHN</strain>
    </source>
</reference>
<dbReference type="InterPro" id="IPR010288">
    <property type="entry name" value="EcsB_ABC"/>
</dbReference>